<dbReference type="PANTHER" id="PTHR31126">
    <property type="entry name" value="TYROSINE-PROTEIN PHOSPHATASE"/>
    <property type="match status" value="1"/>
</dbReference>
<dbReference type="OrthoDB" id="1188001at2"/>
<dbReference type="Gene3D" id="3.90.190.10">
    <property type="entry name" value="Protein tyrosine phosphatase superfamily"/>
    <property type="match status" value="1"/>
</dbReference>
<reference evidence="2 3" key="1">
    <citation type="submission" date="2020-08" db="EMBL/GenBank/DDBJ databases">
        <title>Genomic Encyclopedia of Type Strains, Phase IV (KMG-IV): sequencing the most valuable type-strain genomes for metagenomic binning, comparative biology and taxonomic classification.</title>
        <authorList>
            <person name="Goeker M."/>
        </authorList>
    </citation>
    <scope>NUCLEOTIDE SEQUENCE [LARGE SCALE GENOMIC DNA]</scope>
    <source>
        <strain evidence="2 3">DSM 17507</strain>
    </source>
</reference>
<keyword evidence="3" id="KW-1185">Reference proteome</keyword>
<evidence type="ECO:0000256" key="1">
    <source>
        <dbReference type="ARBA" id="ARBA00009580"/>
    </source>
</evidence>
<accession>A0A7W7AEB3</accession>
<dbReference type="PANTHER" id="PTHR31126:SF1">
    <property type="entry name" value="TYROSINE SPECIFIC PROTEIN PHOSPHATASES DOMAIN-CONTAINING PROTEIN"/>
    <property type="match status" value="1"/>
</dbReference>
<dbReference type="InterPro" id="IPR026893">
    <property type="entry name" value="Tyr/Ser_Pase_IphP-type"/>
</dbReference>
<evidence type="ECO:0000313" key="2">
    <source>
        <dbReference type="EMBL" id="MBB4615427.1"/>
    </source>
</evidence>
<evidence type="ECO:0000313" key="3">
    <source>
        <dbReference type="Proteomes" id="UP000538566"/>
    </source>
</evidence>
<dbReference type="EMBL" id="JACHOA010000008">
    <property type="protein sequence ID" value="MBB4615427.1"/>
    <property type="molecule type" value="Genomic_DNA"/>
</dbReference>
<comment type="similarity">
    <text evidence="1">Belongs to the protein-tyrosine phosphatase family.</text>
</comment>
<sequence>MISYSQPRMIAVRGARNFRDLGGYPTEDGRTVRYGLAYRAGHPGDLCETGIAEFAALGIGAIVDLRTTEEREHLPYPARALGKAHYWACDYALSRGDIVAMLKDCATTADDMRERMRSNYRQLPDEQHAAINATLQFLLEGMTPVLINCTAGKDRTGVVAAIVLAALGVSTEVISHDYAYTEVVQDPGQALFHYDSDGPFAYMLDVHPEVMRAMMGSHPENIAAMRHELVTRHGSMEGYLLERHDLDEVALRGLRARMLEG</sequence>
<dbReference type="Pfam" id="PF13350">
    <property type="entry name" value="Y_phosphatase3"/>
    <property type="match status" value="1"/>
</dbReference>
<dbReference type="SUPFAM" id="SSF52799">
    <property type="entry name" value="(Phosphotyrosine protein) phosphatases II"/>
    <property type="match status" value="1"/>
</dbReference>
<proteinExistence type="inferred from homology"/>
<dbReference type="RefSeq" id="WP_144907330.1">
    <property type="nucleotide sequence ID" value="NZ_JACHOA010000008.1"/>
</dbReference>
<organism evidence="2 3">
    <name type="scientific">Novosphingobium taihuense</name>
    <dbReference type="NCBI Taxonomy" id="260085"/>
    <lineage>
        <taxon>Bacteria</taxon>
        <taxon>Pseudomonadati</taxon>
        <taxon>Pseudomonadota</taxon>
        <taxon>Alphaproteobacteria</taxon>
        <taxon>Sphingomonadales</taxon>
        <taxon>Sphingomonadaceae</taxon>
        <taxon>Novosphingobium</taxon>
    </lineage>
</organism>
<dbReference type="EC" id="3.1.3.48" evidence="2"/>
<keyword evidence="2" id="KW-0378">Hydrolase</keyword>
<dbReference type="Proteomes" id="UP000538566">
    <property type="component" value="Unassembled WGS sequence"/>
</dbReference>
<dbReference type="InterPro" id="IPR029021">
    <property type="entry name" value="Prot-tyrosine_phosphatase-like"/>
</dbReference>
<protein>
    <submittedName>
        <fullName evidence="2">Protein-tyrosine phosphatase</fullName>
        <ecNumber evidence="2">3.1.3.48</ecNumber>
    </submittedName>
</protein>
<gene>
    <name evidence="2" type="ORF">GGR37_003723</name>
</gene>
<comment type="caution">
    <text evidence="2">The sequence shown here is derived from an EMBL/GenBank/DDBJ whole genome shotgun (WGS) entry which is preliminary data.</text>
</comment>
<dbReference type="AlphaFoldDB" id="A0A7W7AEB3"/>
<dbReference type="GO" id="GO:0004725">
    <property type="term" value="F:protein tyrosine phosphatase activity"/>
    <property type="evidence" value="ECO:0007669"/>
    <property type="project" value="UniProtKB-EC"/>
</dbReference>
<name>A0A7W7AEB3_9SPHN</name>